<dbReference type="EMBL" id="HE717023">
    <property type="protein sequence ID" value="CCG44807.1"/>
    <property type="molecule type" value="Genomic_DNA"/>
</dbReference>
<reference evidence="1 2" key="1">
    <citation type="journal article" date="2013" name="Environ. Microbiol.">
        <title>Chloride and organic osmolytes: a hybrid strategy to cope with elevated salinities by the moderately halophilic, chloride-dependent bacterium Halobacillus halophilus.</title>
        <authorList>
            <person name="Saum S.H."/>
            <person name="Pfeiffer F."/>
            <person name="Palm P."/>
            <person name="Rampp M."/>
            <person name="Schuster S.C."/>
            <person name="Muller V."/>
            <person name="Oesterhelt D."/>
        </authorList>
    </citation>
    <scope>NUCLEOTIDE SEQUENCE [LARGE SCALE GENOMIC DNA]</scope>
    <source>
        <strain evidence="2">ATCC 35676 / DSM 2266 / JCM 20832 / KCTC 3685 / LMG 17431 / NBRC 102448 / NCIMB 2269</strain>
    </source>
</reference>
<dbReference type="HOGENOM" id="CLU_1115373_0_0_9"/>
<dbReference type="PATRIC" id="fig|866895.3.peg.1472"/>
<keyword evidence="2" id="KW-1185">Reference proteome</keyword>
<organism evidence="1 2">
    <name type="scientific">Halobacillus halophilus (strain ATCC 35676 / DSM 2266 / JCM 20832 / KCTC 3685 / LMG 17431 / NBRC 102448 / NCIMB 2269)</name>
    <name type="common">Sporosarcina halophila</name>
    <dbReference type="NCBI Taxonomy" id="866895"/>
    <lineage>
        <taxon>Bacteria</taxon>
        <taxon>Bacillati</taxon>
        <taxon>Bacillota</taxon>
        <taxon>Bacilli</taxon>
        <taxon>Bacillales</taxon>
        <taxon>Bacillaceae</taxon>
        <taxon>Halobacillus</taxon>
    </lineage>
</organism>
<dbReference type="AlphaFoldDB" id="I0JKY7"/>
<dbReference type="Proteomes" id="UP000007397">
    <property type="component" value="Chromosome"/>
</dbReference>
<dbReference type="eggNOG" id="ENOG502Z8NC">
    <property type="taxonomic scope" value="Bacteria"/>
</dbReference>
<dbReference type="KEGG" id="hhd:HBHAL_2464"/>
<evidence type="ECO:0000313" key="2">
    <source>
        <dbReference type="Proteomes" id="UP000007397"/>
    </source>
</evidence>
<gene>
    <name evidence="1" type="ordered locus">HBHAL_2464</name>
</gene>
<name>I0JKY7_HALH3</name>
<sequence length="250" mass="29725">MKQIYAFESQEEYMKHQDTIEKFTEKLKTYQQVLEEKYALNTLPKGIVWTSENLATTFFSEVPVPAYTEGDVIYISPDLSAWRRLLAEQVEGLNISEVEDFFAHCSDDCLFTILAQELTHHANLFVEEFDGDRKLNTWFEEGMCNYLSRKHLLDNAEFKELTNIEVELVEIFKDKYGQHSLDELESNFPQSSSLTHRMFDYWRSYLIVEFLVEVRANNDLDWIFSEYNNWDRAGRTVPLLQYFEMENFFN</sequence>
<dbReference type="RefSeq" id="WP_014642708.1">
    <property type="nucleotide sequence ID" value="NC_017668.1"/>
</dbReference>
<accession>I0JKY7</accession>
<proteinExistence type="predicted"/>
<protein>
    <submittedName>
        <fullName evidence="1">Uncharacterized protein</fullName>
    </submittedName>
</protein>
<evidence type="ECO:0000313" key="1">
    <source>
        <dbReference type="EMBL" id="CCG44807.1"/>
    </source>
</evidence>